<evidence type="ECO:0000313" key="2">
    <source>
        <dbReference type="EMBL" id="QJA47670.1"/>
    </source>
</evidence>
<protein>
    <submittedName>
        <fullName evidence="2">Uncharacterized protein</fullName>
    </submittedName>
</protein>
<feature type="compositionally biased region" description="Low complexity" evidence="1">
    <location>
        <begin position="34"/>
        <end position="43"/>
    </location>
</feature>
<sequence length="290" mass="31213">MATLPIEASGFTGTYNTWGDSGAAPSWFTTWANQQQAPQQQATQPPPVMAPGYPSPAPPAYYPVADTLSGGGATNIPYGTYPWAGMPQYVTDAIQGLFTGQGGTGVAGGVWDWLEKARGDLYSATTSQQPVNTTNLLNVAGQLTDPGRARMWGQEARAGLDAGMYGLREDVFRPILNQLSDKTGFTGSTTAAQALGGGMGQVGKAYLEQLQNISKTQQDMTTQGLTEGLKGYGLDTEYQKEYLNRLLSSMQQFGAFNTETLKALDTFLYAIRQQEDPLAPYKALLDFMKQ</sequence>
<evidence type="ECO:0000256" key="1">
    <source>
        <dbReference type="SAM" id="MobiDB-lite"/>
    </source>
</evidence>
<name>A0A6H1ZKE7_9ZZZZ</name>
<proteinExistence type="predicted"/>
<organism evidence="2">
    <name type="scientific">viral metagenome</name>
    <dbReference type="NCBI Taxonomy" id="1070528"/>
    <lineage>
        <taxon>unclassified sequences</taxon>
        <taxon>metagenomes</taxon>
        <taxon>organismal metagenomes</taxon>
    </lineage>
</organism>
<feature type="region of interest" description="Disordered" evidence="1">
    <location>
        <begin position="33"/>
        <end position="54"/>
    </location>
</feature>
<dbReference type="AlphaFoldDB" id="A0A6H1ZKE7"/>
<dbReference type="EMBL" id="MT144052">
    <property type="protein sequence ID" value="QJA47670.1"/>
    <property type="molecule type" value="Genomic_DNA"/>
</dbReference>
<reference evidence="2" key="1">
    <citation type="submission" date="2020-03" db="EMBL/GenBank/DDBJ databases">
        <title>The deep terrestrial virosphere.</title>
        <authorList>
            <person name="Holmfeldt K."/>
            <person name="Nilsson E."/>
            <person name="Simone D."/>
            <person name="Lopez-Fernandez M."/>
            <person name="Wu X."/>
            <person name="de Brujin I."/>
            <person name="Lundin D."/>
            <person name="Andersson A."/>
            <person name="Bertilsson S."/>
            <person name="Dopson M."/>
        </authorList>
    </citation>
    <scope>NUCLEOTIDE SEQUENCE</scope>
    <source>
        <strain evidence="2">TM448A00717</strain>
    </source>
</reference>
<accession>A0A6H1ZKE7</accession>
<feature type="compositionally biased region" description="Pro residues" evidence="1">
    <location>
        <begin position="44"/>
        <end position="54"/>
    </location>
</feature>
<gene>
    <name evidence="2" type="ORF">TM448A00717_0023</name>
</gene>